<dbReference type="EMBL" id="AAGW02056220">
    <property type="status" value="NOT_ANNOTATED_CDS"/>
    <property type="molecule type" value="Genomic_DNA"/>
</dbReference>
<evidence type="ECO:0000256" key="1">
    <source>
        <dbReference type="SAM" id="MobiDB-lite"/>
    </source>
</evidence>
<reference evidence="2" key="3">
    <citation type="submission" date="2025-09" db="UniProtKB">
        <authorList>
            <consortium name="Ensembl"/>
        </authorList>
    </citation>
    <scope>IDENTIFICATION</scope>
    <source>
        <strain evidence="2">Thorbecke</strain>
    </source>
</reference>
<feature type="compositionally biased region" description="Basic and acidic residues" evidence="1">
    <location>
        <begin position="43"/>
        <end position="57"/>
    </location>
</feature>
<reference evidence="2" key="2">
    <citation type="submission" date="2025-08" db="UniProtKB">
        <authorList>
            <consortium name="Ensembl"/>
        </authorList>
    </citation>
    <scope>IDENTIFICATION</scope>
    <source>
        <strain evidence="2">Thorbecke</strain>
    </source>
</reference>
<evidence type="ECO:0000313" key="3">
    <source>
        <dbReference type="Proteomes" id="UP000001811"/>
    </source>
</evidence>
<dbReference type="GeneTree" id="ENSGT00940000159178"/>
<dbReference type="OrthoDB" id="9630190at2759"/>
<reference evidence="2 3" key="1">
    <citation type="journal article" date="2011" name="Nature">
        <title>A high-resolution map of human evolutionary constraint using 29 mammals.</title>
        <authorList>
            <person name="Lindblad-Toh K."/>
            <person name="Garber M."/>
            <person name="Zuk O."/>
            <person name="Lin M.F."/>
            <person name="Parker B.J."/>
            <person name="Washietl S."/>
            <person name="Kheradpour P."/>
            <person name="Ernst J."/>
            <person name="Jordan G."/>
            <person name="Mauceli E."/>
            <person name="Ward L.D."/>
            <person name="Lowe C.B."/>
            <person name="Holloway A.K."/>
            <person name="Clamp M."/>
            <person name="Gnerre S."/>
            <person name="Alfoldi J."/>
            <person name="Beal K."/>
            <person name="Chang J."/>
            <person name="Clawson H."/>
            <person name="Cuff J."/>
            <person name="Di Palma F."/>
            <person name="Fitzgerald S."/>
            <person name="Flicek P."/>
            <person name="Guttman M."/>
            <person name="Hubisz M.J."/>
            <person name="Jaffe D.B."/>
            <person name="Jungreis I."/>
            <person name="Kent W.J."/>
            <person name="Kostka D."/>
            <person name="Lara M."/>
            <person name="Martins A.L."/>
            <person name="Massingham T."/>
            <person name="Moltke I."/>
            <person name="Raney B.J."/>
            <person name="Rasmussen M.D."/>
            <person name="Robinson J."/>
            <person name="Stark A."/>
            <person name="Vilella A.J."/>
            <person name="Wen J."/>
            <person name="Xie X."/>
            <person name="Zody M.C."/>
            <person name="Baldwin J."/>
            <person name="Bloom T."/>
            <person name="Chin C.W."/>
            <person name="Heiman D."/>
            <person name="Nicol R."/>
            <person name="Nusbaum C."/>
            <person name="Young S."/>
            <person name="Wilkinson J."/>
            <person name="Worley K.C."/>
            <person name="Kovar C.L."/>
            <person name="Muzny D.M."/>
            <person name="Gibbs R.A."/>
            <person name="Cree A."/>
            <person name="Dihn H.H."/>
            <person name="Fowler G."/>
            <person name="Jhangiani S."/>
            <person name="Joshi V."/>
            <person name="Lee S."/>
            <person name="Lewis L.R."/>
            <person name="Nazareth L.V."/>
            <person name="Okwuonu G."/>
            <person name="Santibanez J."/>
            <person name="Warren W.C."/>
            <person name="Mardis E.R."/>
            <person name="Weinstock G.M."/>
            <person name="Wilson R.K."/>
            <person name="Delehaunty K."/>
            <person name="Dooling D."/>
            <person name="Fronik C."/>
            <person name="Fulton L."/>
            <person name="Fulton B."/>
            <person name="Graves T."/>
            <person name="Minx P."/>
            <person name="Sodergren E."/>
            <person name="Birney E."/>
            <person name="Margulies E.H."/>
            <person name="Herrero J."/>
            <person name="Green E.D."/>
            <person name="Haussler D."/>
            <person name="Siepel A."/>
            <person name="Goldman N."/>
            <person name="Pollard K.S."/>
            <person name="Pedersen J.S."/>
            <person name="Lander E.S."/>
            <person name="Kellis M."/>
        </authorList>
    </citation>
    <scope>NUCLEOTIDE SEQUENCE [LARGE SCALE GENOMIC DNA]</scope>
    <source>
        <strain evidence="2 3">Thorbecke inbred</strain>
    </source>
</reference>
<evidence type="ECO:0000313" key="2">
    <source>
        <dbReference type="Ensembl" id="ENSOCUP00000032898.1"/>
    </source>
</evidence>
<dbReference type="Proteomes" id="UP000001811">
    <property type="component" value="Chromosome 9"/>
</dbReference>
<feature type="region of interest" description="Disordered" evidence="1">
    <location>
        <begin position="1"/>
        <end position="22"/>
    </location>
</feature>
<dbReference type="PANTHER" id="PTHR37875">
    <property type="entry name" value="HYPOTHETICAL PROTEIN LOC685964"/>
    <property type="match status" value="1"/>
</dbReference>
<feature type="compositionally biased region" description="Basic residues" evidence="1">
    <location>
        <begin position="1"/>
        <end position="17"/>
    </location>
</feature>
<feature type="region of interest" description="Disordered" evidence="1">
    <location>
        <begin position="34"/>
        <end position="63"/>
    </location>
</feature>
<gene>
    <name evidence="2" type="primary">TXNRD3</name>
</gene>
<dbReference type="InterPro" id="IPR038782">
    <property type="entry name" value="C3orf22"/>
</dbReference>
<dbReference type="AlphaFoldDB" id="A0A5F9CHA3"/>
<protein>
    <submittedName>
        <fullName evidence="2">Thioredoxin reductase 3</fullName>
    </submittedName>
</protein>
<dbReference type="PANTHER" id="PTHR37875:SF1">
    <property type="entry name" value="CHROMOSOME 3 OPEN READING FRAME 22"/>
    <property type="match status" value="1"/>
</dbReference>
<proteinExistence type="predicted"/>
<sequence>MDLKAPRKPRQLNKSRTKAQERFAKNFPYRLSWLSEPSSESPKPWEAKSTPQREKLPLQKNLVPTRSIPVRGLGAPDFTGPLGSCLPPSPPLQPRLCNLWELKLLQCRFPKQLSHKLWLLHARATHSCTNEAAGPSRGLA</sequence>
<organism evidence="2 3">
    <name type="scientific">Oryctolagus cuniculus</name>
    <name type="common">Rabbit</name>
    <dbReference type="NCBI Taxonomy" id="9986"/>
    <lineage>
        <taxon>Eukaryota</taxon>
        <taxon>Metazoa</taxon>
        <taxon>Chordata</taxon>
        <taxon>Craniata</taxon>
        <taxon>Vertebrata</taxon>
        <taxon>Euteleostomi</taxon>
        <taxon>Mammalia</taxon>
        <taxon>Eutheria</taxon>
        <taxon>Euarchontoglires</taxon>
        <taxon>Glires</taxon>
        <taxon>Lagomorpha</taxon>
        <taxon>Leporidae</taxon>
        <taxon>Oryctolagus</taxon>
    </lineage>
</organism>
<name>A0A5F9CHA3_RABIT</name>
<dbReference type="KEGG" id="ocu:103349163"/>
<keyword evidence="3" id="KW-1185">Reference proteome</keyword>
<dbReference type="EMBL" id="AAGW02056221">
    <property type="status" value="NOT_ANNOTATED_CDS"/>
    <property type="molecule type" value="Genomic_DNA"/>
</dbReference>
<dbReference type="Ensembl" id="ENSOCUT00000042399.1">
    <property type="protein sequence ID" value="ENSOCUP00000032898.1"/>
    <property type="gene ID" value="ENSOCUG00000008949.4"/>
</dbReference>
<accession>A0A5F9CHA3</accession>
<dbReference type="Bgee" id="ENSOCUG00000008949">
    <property type="expression patterns" value="Expressed in testis and 14 other cell types or tissues"/>
</dbReference>